<evidence type="ECO:0000256" key="1">
    <source>
        <dbReference type="ARBA" id="ARBA00005594"/>
    </source>
</evidence>
<accession>G0RDD0</accession>
<dbReference type="GO" id="GO:0005524">
    <property type="term" value="F:ATP binding"/>
    <property type="evidence" value="ECO:0007669"/>
    <property type="project" value="UniProtKB-KW"/>
</dbReference>
<dbReference type="eggNOG" id="KOG1195">
    <property type="taxonomic scope" value="Eukaryota"/>
</dbReference>
<evidence type="ECO:0000256" key="5">
    <source>
        <dbReference type="ARBA" id="ARBA00022840"/>
    </source>
</evidence>
<protein>
    <recommendedName>
        <fullName evidence="2">arginine--tRNA ligase</fullName>
        <ecNumber evidence="2">6.1.1.19</ecNumber>
    </recommendedName>
    <alternativeName>
        <fullName evidence="8">Arginyl-tRNA synthetase</fullName>
    </alternativeName>
</protein>
<dbReference type="HOGENOM" id="CLU_006406_6_2_1"/>
<dbReference type="GeneID" id="18488519"/>
<comment type="catalytic activity">
    <reaction evidence="9">
        <text>tRNA(Arg) + L-arginine + ATP = L-arginyl-tRNA(Arg) + AMP + diphosphate</text>
        <dbReference type="Rhea" id="RHEA:20301"/>
        <dbReference type="Rhea" id="RHEA-COMP:9658"/>
        <dbReference type="Rhea" id="RHEA-COMP:9673"/>
        <dbReference type="ChEBI" id="CHEBI:30616"/>
        <dbReference type="ChEBI" id="CHEBI:32682"/>
        <dbReference type="ChEBI" id="CHEBI:33019"/>
        <dbReference type="ChEBI" id="CHEBI:78442"/>
        <dbReference type="ChEBI" id="CHEBI:78513"/>
        <dbReference type="ChEBI" id="CHEBI:456215"/>
        <dbReference type="EC" id="6.1.1.19"/>
    </reaction>
</comment>
<dbReference type="CDD" id="cd00671">
    <property type="entry name" value="ArgRS_core"/>
    <property type="match status" value="1"/>
</dbReference>
<dbReference type="InterPro" id="IPR009080">
    <property type="entry name" value="tRNAsynth_Ia_anticodon-bd"/>
</dbReference>
<dbReference type="PRINTS" id="PR01038">
    <property type="entry name" value="TRNASYNTHARG"/>
</dbReference>
<keyword evidence="6 10" id="KW-0648">Protein biosynthesis</keyword>
<dbReference type="GO" id="GO:0004814">
    <property type="term" value="F:arginine-tRNA ligase activity"/>
    <property type="evidence" value="ECO:0007669"/>
    <property type="project" value="UniProtKB-EC"/>
</dbReference>
<dbReference type="InterPro" id="IPR001278">
    <property type="entry name" value="Arg-tRNA-ligase"/>
</dbReference>
<feature type="domain" description="DALR anticodon binding" evidence="11">
    <location>
        <begin position="522"/>
        <end position="639"/>
    </location>
</feature>
<dbReference type="Proteomes" id="UP000008984">
    <property type="component" value="Unassembled WGS sequence"/>
</dbReference>
<dbReference type="SMART" id="SM00836">
    <property type="entry name" value="DALR_1"/>
    <property type="match status" value="1"/>
</dbReference>
<dbReference type="PANTHER" id="PTHR11956:SF11">
    <property type="entry name" value="ARGININE--TRNA LIGASE, MITOCHONDRIAL-RELATED"/>
    <property type="match status" value="1"/>
</dbReference>
<dbReference type="InterPro" id="IPR005148">
    <property type="entry name" value="Arg-tRNA-synth_N"/>
</dbReference>
<dbReference type="Pfam" id="PF03485">
    <property type="entry name" value="Arg_tRNA_synt_N"/>
    <property type="match status" value="1"/>
</dbReference>
<dbReference type="PANTHER" id="PTHR11956">
    <property type="entry name" value="ARGINYL-TRNA SYNTHETASE"/>
    <property type="match status" value="1"/>
</dbReference>
<evidence type="ECO:0000256" key="9">
    <source>
        <dbReference type="ARBA" id="ARBA00049339"/>
    </source>
</evidence>
<dbReference type="Gene3D" id="1.10.730.10">
    <property type="entry name" value="Isoleucyl-tRNA Synthetase, Domain 1"/>
    <property type="match status" value="1"/>
</dbReference>
<dbReference type="InterPro" id="IPR035684">
    <property type="entry name" value="ArgRS_core"/>
</dbReference>
<feature type="domain" description="Arginyl tRNA synthetase N-terminal" evidence="12">
    <location>
        <begin position="37"/>
        <end position="119"/>
    </location>
</feature>
<evidence type="ECO:0000256" key="2">
    <source>
        <dbReference type="ARBA" id="ARBA00012837"/>
    </source>
</evidence>
<evidence type="ECO:0000256" key="8">
    <source>
        <dbReference type="ARBA" id="ARBA00033033"/>
    </source>
</evidence>
<dbReference type="FunFam" id="1.10.730.10:FF:000006">
    <property type="entry name" value="Arginyl-tRNA synthetase 2, mitochondrial"/>
    <property type="match status" value="1"/>
</dbReference>
<reference evidence="13 14" key="1">
    <citation type="journal article" date="2008" name="Nat. Biotechnol.">
        <title>Genome sequencing and analysis of the biomass-degrading fungus Trichoderma reesei (syn. Hypocrea jecorina).</title>
        <authorList>
            <person name="Martinez D."/>
            <person name="Berka R.M."/>
            <person name="Henrissat B."/>
            <person name="Saloheimo M."/>
            <person name="Arvas M."/>
            <person name="Baker S.E."/>
            <person name="Chapman J."/>
            <person name="Chertkov O."/>
            <person name="Coutinho P.M."/>
            <person name="Cullen D."/>
            <person name="Danchin E.G."/>
            <person name="Grigoriev I.V."/>
            <person name="Harris P."/>
            <person name="Jackson M."/>
            <person name="Kubicek C.P."/>
            <person name="Han C.S."/>
            <person name="Ho I."/>
            <person name="Larrondo L.F."/>
            <person name="de Leon A.L."/>
            <person name="Magnuson J.K."/>
            <person name="Merino S."/>
            <person name="Misra M."/>
            <person name="Nelson B."/>
            <person name="Putnam N."/>
            <person name="Robbertse B."/>
            <person name="Salamov A.A."/>
            <person name="Schmoll M."/>
            <person name="Terry A."/>
            <person name="Thayer N."/>
            <person name="Westerholm-Parvinen A."/>
            <person name="Schoch C.L."/>
            <person name="Yao J."/>
            <person name="Barabote R."/>
            <person name="Nelson M.A."/>
            <person name="Detter C."/>
            <person name="Bruce D."/>
            <person name="Kuske C.R."/>
            <person name="Xie G."/>
            <person name="Richardson P."/>
            <person name="Rokhsar D.S."/>
            <person name="Lucas S.M."/>
            <person name="Rubin E.M."/>
            <person name="Dunn-Coleman N."/>
            <person name="Ward M."/>
            <person name="Brettin T.S."/>
        </authorList>
    </citation>
    <scope>NUCLEOTIDE SEQUENCE [LARGE SCALE GENOMIC DNA]</scope>
    <source>
        <strain evidence="13 14">QM6a</strain>
    </source>
</reference>
<dbReference type="EC" id="6.1.1.19" evidence="2"/>
<dbReference type="Gene3D" id="3.40.50.620">
    <property type="entry name" value="HUPs"/>
    <property type="match status" value="1"/>
</dbReference>
<sequence>MAQTAGIDQLTKLVNGLTLDAVTEKYPQAHPEINPLDLYRAHLSNVLAGISGVDSQIVYPAINWTTGLDKGDFVLAVPALRIKGQKPDALANKWAEEFPQDDALFDKPTTSGPFMSFFLKGAPLSKSLIPMIRNLGEEYGRNRFNGLRDPKDPSQGKKRIIVEFSSPNVAKPFHAGHLRSTIIGSFLANLYEGSGWDVVRMNYLGDWGKQYGLLALAYEKYGNEEALLKDPIDHLFKLYVQINAEMTAEKEAIEAQKKEGKDVTELEANSLDEQARRYFKRMTDRDPEVLKQWQKFRDLSIERYKKTYARLNIAFDKYSGESQVSEEAMAKLAVEMEEKGISRVDNGATLVDFTQLLPGKEGKRLGVAVIRKRDGTALYLTRDVCELLSRYETYKYDKMIYVVASAQDLHLKQLFEIVKLLGYKDIAERCQHINFGLVLGMSTRKGTVKFLDDILRDCADHMHETMKKNQEKYAQVENPEATADILGISSVMVQDMSGKRINNYTFNMEAMTSFEGDTGPYLQYAHSRLCSIKRRANLTDEELQSADLSLLTEQHAVNVVRMLSQYPDTVQNTLKTLEPTTVLTYLFKMSHAVSSSYDHLQVVGSEKELMKARMALYDAARIVLANGMKLLGLTPLERYALKAPVFLGEKKTHLQCPLRLFSFLKLTCLSRM</sequence>
<evidence type="ECO:0000256" key="3">
    <source>
        <dbReference type="ARBA" id="ARBA00022598"/>
    </source>
</evidence>
<evidence type="ECO:0000256" key="4">
    <source>
        <dbReference type="ARBA" id="ARBA00022741"/>
    </source>
</evidence>
<evidence type="ECO:0000313" key="14">
    <source>
        <dbReference type="Proteomes" id="UP000008984"/>
    </source>
</evidence>
<organism evidence="14">
    <name type="scientific">Hypocrea jecorina (strain QM6a)</name>
    <name type="common">Trichoderma reesei</name>
    <dbReference type="NCBI Taxonomy" id="431241"/>
    <lineage>
        <taxon>Eukaryota</taxon>
        <taxon>Fungi</taxon>
        <taxon>Dikarya</taxon>
        <taxon>Ascomycota</taxon>
        <taxon>Pezizomycotina</taxon>
        <taxon>Sordariomycetes</taxon>
        <taxon>Hypocreomycetidae</taxon>
        <taxon>Hypocreales</taxon>
        <taxon>Hypocreaceae</taxon>
        <taxon>Trichoderma</taxon>
    </lineage>
</organism>
<dbReference type="InterPro" id="IPR036695">
    <property type="entry name" value="Arg-tRNA-synth_N_sf"/>
</dbReference>
<evidence type="ECO:0000259" key="12">
    <source>
        <dbReference type="SMART" id="SM01016"/>
    </source>
</evidence>
<evidence type="ECO:0000313" key="13">
    <source>
        <dbReference type="EMBL" id="EGR50554.1"/>
    </source>
</evidence>
<dbReference type="InterPro" id="IPR014729">
    <property type="entry name" value="Rossmann-like_a/b/a_fold"/>
</dbReference>
<dbReference type="GO" id="GO:0032543">
    <property type="term" value="P:mitochondrial translation"/>
    <property type="evidence" value="ECO:0007669"/>
    <property type="project" value="TreeGrafter"/>
</dbReference>
<dbReference type="Pfam" id="PF00750">
    <property type="entry name" value="tRNA-synt_1d"/>
    <property type="match status" value="1"/>
</dbReference>
<gene>
    <name evidence="13" type="ORF">TRIREDRAFT_75689</name>
</gene>
<keyword evidence="14" id="KW-1185">Reference proteome</keyword>
<dbReference type="NCBIfam" id="TIGR00456">
    <property type="entry name" value="argS"/>
    <property type="match status" value="1"/>
</dbReference>
<dbReference type="PROSITE" id="PS00178">
    <property type="entry name" value="AA_TRNA_LIGASE_I"/>
    <property type="match status" value="1"/>
</dbReference>
<dbReference type="HAMAP" id="MF_00123">
    <property type="entry name" value="Arg_tRNA_synth"/>
    <property type="match status" value="1"/>
</dbReference>
<dbReference type="OrthoDB" id="68056at2759"/>
<keyword evidence="3 10" id="KW-0436">Ligase</keyword>
<dbReference type="EMBL" id="GL985059">
    <property type="protein sequence ID" value="EGR50554.1"/>
    <property type="molecule type" value="Genomic_DNA"/>
</dbReference>
<evidence type="ECO:0000256" key="6">
    <source>
        <dbReference type="ARBA" id="ARBA00022917"/>
    </source>
</evidence>
<evidence type="ECO:0000256" key="10">
    <source>
        <dbReference type="RuleBase" id="RU363038"/>
    </source>
</evidence>
<evidence type="ECO:0000256" key="7">
    <source>
        <dbReference type="ARBA" id="ARBA00023146"/>
    </source>
</evidence>
<dbReference type="InterPro" id="IPR008909">
    <property type="entry name" value="DALR_anticod-bd"/>
</dbReference>
<dbReference type="STRING" id="431241.G0RDD0"/>
<dbReference type="CDD" id="cd07956">
    <property type="entry name" value="Anticodon_Ia_Arg"/>
    <property type="match status" value="1"/>
</dbReference>
<proteinExistence type="inferred from homology"/>
<keyword evidence="4 10" id="KW-0547">Nucleotide-binding</keyword>
<dbReference type="SUPFAM" id="SSF47323">
    <property type="entry name" value="Anticodon-binding domain of a subclass of class I aminoacyl-tRNA synthetases"/>
    <property type="match status" value="1"/>
</dbReference>
<dbReference type="GO" id="GO:0006420">
    <property type="term" value="P:arginyl-tRNA aminoacylation"/>
    <property type="evidence" value="ECO:0007669"/>
    <property type="project" value="InterPro"/>
</dbReference>
<comment type="similarity">
    <text evidence="1 10">Belongs to the class-I aminoacyl-tRNA synthetase family.</text>
</comment>
<keyword evidence="7 10" id="KW-0030">Aminoacyl-tRNA synthetase</keyword>
<dbReference type="Gene3D" id="3.30.1360.70">
    <property type="entry name" value="Arginyl tRNA synthetase N-terminal domain"/>
    <property type="match status" value="1"/>
</dbReference>
<name>G0RDD0_HYPJQ</name>
<dbReference type="SMART" id="SM01016">
    <property type="entry name" value="Arg_tRNA_synt_N"/>
    <property type="match status" value="1"/>
</dbReference>
<dbReference type="FunFam" id="3.40.50.620:FF:000058">
    <property type="entry name" value="Mitochondrial arginyl-tRNA synthetase"/>
    <property type="match status" value="1"/>
</dbReference>
<dbReference type="KEGG" id="tre:TRIREDRAFT_75689"/>
<dbReference type="VEuPathDB" id="FungiDB:TRIREDRAFT_75689"/>
<dbReference type="AlphaFoldDB" id="G0RDD0"/>
<dbReference type="SUPFAM" id="SSF55190">
    <property type="entry name" value="Arginyl-tRNA synthetase (ArgRS), N-terminal 'additional' domain"/>
    <property type="match status" value="1"/>
</dbReference>
<dbReference type="InterPro" id="IPR001412">
    <property type="entry name" value="aa-tRNA-synth_I_CS"/>
</dbReference>
<dbReference type="Pfam" id="PF05746">
    <property type="entry name" value="DALR_1"/>
    <property type="match status" value="1"/>
</dbReference>
<dbReference type="RefSeq" id="XP_006963147.1">
    <property type="nucleotide sequence ID" value="XM_006963085.1"/>
</dbReference>
<dbReference type="GO" id="GO:0005739">
    <property type="term" value="C:mitochondrion"/>
    <property type="evidence" value="ECO:0007669"/>
    <property type="project" value="TreeGrafter"/>
</dbReference>
<dbReference type="SUPFAM" id="SSF52374">
    <property type="entry name" value="Nucleotidylyl transferase"/>
    <property type="match status" value="1"/>
</dbReference>
<keyword evidence="5 10" id="KW-0067">ATP-binding</keyword>
<evidence type="ECO:0000259" key="11">
    <source>
        <dbReference type="SMART" id="SM00836"/>
    </source>
</evidence>